<dbReference type="InterPro" id="IPR025453">
    <property type="entry name" value="DUF4309"/>
</dbReference>
<dbReference type="AlphaFoldDB" id="A0A0D5ZCH0"/>
<organism evidence="3 4">
    <name type="scientific">Paenibacillus polymyxa (strain SC2)</name>
    <name type="common">Bacillus polymyxa</name>
    <dbReference type="NCBI Taxonomy" id="886882"/>
    <lineage>
        <taxon>Bacteria</taxon>
        <taxon>Bacillati</taxon>
        <taxon>Bacillota</taxon>
        <taxon>Bacilli</taxon>
        <taxon>Bacillales</taxon>
        <taxon>Paenibacillaceae</taxon>
        <taxon>Paenibacillus</taxon>
    </lineage>
</organism>
<proteinExistence type="predicted"/>
<evidence type="ECO:0000256" key="1">
    <source>
        <dbReference type="SAM" id="MobiDB-lite"/>
    </source>
</evidence>
<feature type="compositionally biased region" description="Polar residues" evidence="1">
    <location>
        <begin position="104"/>
        <end position="122"/>
    </location>
</feature>
<reference evidence="3 4" key="1">
    <citation type="journal article" date="2011" name="J. Bacteriol.">
        <title>Complete genome sequence of Paenibacillus polymyxa SC2, a strain of plant growth-promoting Rhizobacterium with broad-spectrum antimicrobial activity.</title>
        <authorList>
            <person name="Ma M."/>
            <person name="Wang C."/>
            <person name="Ding Y."/>
            <person name="Li L."/>
            <person name="Shen D."/>
            <person name="Jiang X."/>
            <person name="Guan D."/>
            <person name="Cao F."/>
            <person name="Chen H."/>
            <person name="Feng R."/>
            <person name="Wang X."/>
            <person name="Ge Y."/>
            <person name="Yao L."/>
            <person name="Bing X."/>
            <person name="Yang X."/>
            <person name="Li J."/>
            <person name="Du B."/>
        </authorList>
    </citation>
    <scope>NUCLEOTIDE SEQUENCE [LARGE SCALE GENOMIC DNA]</scope>
    <source>
        <strain evidence="3 4">SC2</strain>
    </source>
</reference>
<evidence type="ECO:0000313" key="3">
    <source>
        <dbReference type="EMBL" id="AKA44237.1"/>
    </source>
</evidence>
<dbReference type="PATRIC" id="fig|886882.15.peg.2527"/>
<dbReference type="Pfam" id="PF14172">
    <property type="entry name" value="DUF4309"/>
    <property type="match status" value="1"/>
</dbReference>
<feature type="signal peptide" evidence="2">
    <location>
        <begin position="1"/>
        <end position="31"/>
    </location>
</feature>
<dbReference type="OrthoDB" id="2658447at2"/>
<feature type="region of interest" description="Disordered" evidence="1">
    <location>
        <begin position="37"/>
        <end position="122"/>
    </location>
</feature>
<sequence>MKPTHQSRNRKKLACKLVTTSALLAIGFAVMTGCGNSGEANSTAPSTTKSATPSASNSTDQNTDIHTNEQDTHTNKTSTDLSKPSVDAGSSKGSSKNTGKEFDQGSTSTQHKPASSTASPDSKYSSAAAILSAAKQGTLPNLPKGLGLGTSSDLLFELWGKSDSGSTGPMRSYAKYHTDLVLDGNDKVTEITSSDSKYKKLLIKQVIDELGQPTETVDTSRDISGTAEANYKINNTSGLSYYLVFSYQTKTQKVSYVRLYFNSMTP</sequence>
<dbReference type="KEGG" id="ppm:PPSC2_11930"/>
<evidence type="ECO:0000313" key="4">
    <source>
        <dbReference type="Proteomes" id="UP000006868"/>
    </source>
</evidence>
<gene>
    <name evidence="3" type="ORF">PPSC2_11930</name>
</gene>
<evidence type="ECO:0000256" key="2">
    <source>
        <dbReference type="SAM" id="SignalP"/>
    </source>
</evidence>
<evidence type="ECO:0008006" key="5">
    <source>
        <dbReference type="Google" id="ProtNLM"/>
    </source>
</evidence>
<dbReference type="eggNOG" id="ENOG503057Y">
    <property type="taxonomic scope" value="Bacteria"/>
</dbReference>
<feature type="compositionally biased region" description="Low complexity" evidence="1">
    <location>
        <begin position="40"/>
        <end position="59"/>
    </location>
</feature>
<dbReference type="RefSeq" id="WP_014599748.1">
    <property type="nucleotide sequence ID" value="NC_014622.2"/>
</dbReference>
<dbReference type="EMBL" id="CP002213">
    <property type="protein sequence ID" value="AKA44237.1"/>
    <property type="molecule type" value="Genomic_DNA"/>
</dbReference>
<dbReference type="Proteomes" id="UP000006868">
    <property type="component" value="Chromosome"/>
</dbReference>
<accession>A0A0D5ZCH0</accession>
<dbReference type="PROSITE" id="PS51257">
    <property type="entry name" value="PROKAR_LIPOPROTEIN"/>
    <property type="match status" value="1"/>
</dbReference>
<name>A0A0D5ZCH0_PAEPS</name>
<dbReference type="STRING" id="1406.LK13_24250"/>
<keyword evidence="2" id="KW-0732">Signal</keyword>
<protein>
    <recommendedName>
        <fullName evidence="5">DUF4309 domain-containing protein</fullName>
    </recommendedName>
</protein>
<dbReference type="HOGENOM" id="CLU_1061073_0_0_9"/>
<feature type="chain" id="PRO_5039452169" description="DUF4309 domain-containing protein" evidence="2">
    <location>
        <begin position="32"/>
        <end position="266"/>
    </location>
</feature>